<feature type="domain" description="SsuA/THI5-like" evidence="4">
    <location>
        <begin position="23"/>
        <end position="233"/>
    </location>
</feature>
<dbReference type="PANTHER" id="PTHR30024:SF47">
    <property type="entry name" value="TAURINE-BINDING PERIPLASMIC PROTEIN"/>
    <property type="match status" value="1"/>
</dbReference>
<dbReference type="KEGG" id="cdn:BN940_06121"/>
<evidence type="ECO:0000256" key="2">
    <source>
        <dbReference type="ARBA" id="ARBA00010742"/>
    </source>
</evidence>
<dbReference type="eggNOG" id="COG0715">
    <property type="taxonomic scope" value="Bacteria"/>
</dbReference>
<gene>
    <name evidence="5" type="ORF">BN940_06121</name>
</gene>
<comment type="subcellular location">
    <subcellularLocation>
        <location evidence="1">Periplasm</location>
    </subcellularLocation>
</comment>
<dbReference type="HOGENOM" id="CLU_071560_0_0_4"/>
<keyword evidence="3" id="KW-0732">Signal</keyword>
<evidence type="ECO:0000259" key="4">
    <source>
        <dbReference type="Pfam" id="PF09084"/>
    </source>
</evidence>
<dbReference type="Pfam" id="PF09084">
    <property type="entry name" value="NMT1"/>
    <property type="match status" value="1"/>
</dbReference>
<dbReference type="AlphaFoldDB" id="W8WVI5"/>
<evidence type="ECO:0000256" key="3">
    <source>
        <dbReference type="ARBA" id="ARBA00022729"/>
    </source>
</evidence>
<dbReference type="EMBL" id="HG916765">
    <property type="protein sequence ID" value="CDM23693.1"/>
    <property type="molecule type" value="Genomic_DNA"/>
</dbReference>
<name>W8WVI5_CASD6</name>
<dbReference type="InterPro" id="IPR015168">
    <property type="entry name" value="SsuA/THI5"/>
</dbReference>
<dbReference type="SUPFAM" id="SSF53850">
    <property type="entry name" value="Periplasmic binding protein-like II"/>
    <property type="match status" value="1"/>
</dbReference>
<dbReference type="Gene3D" id="3.40.190.10">
    <property type="entry name" value="Periplasmic binding protein-like II"/>
    <property type="match status" value="2"/>
</dbReference>
<protein>
    <recommendedName>
        <fullName evidence="4">SsuA/THI5-like domain-containing protein</fullName>
    </recommendedName>
</protein>
<evidence type="ECO:0000256" key="1">
    <source>
        <dbReference type="ARBA" id="ARBA00004418"/>
    </source>
</evidence>
<proteinExistence type="inferred from homology"/>
<organism evidence="5 6">
    <name type="scientific">Castellaniella defragrans (strain DSM 12143 / CCUG 39792 / 65Phen)</name>
    <name type="common">Alcaligenes defragrans</name>
    <dbReference type="NCBI Taxonomy" id="1437824"/>
    <lineage>
        <taxon>Bacteria</taxon>
        <taxon>Pseudomonadati</taxon>
        <taxon>Pseudomonadota</taxon>
        <taxon>Betaproteobacteria</taxon>
        <taxon>Burkholderiales</taxon>
        <taxon>Alcaligenaceae</taxon>
        <taxon>Castellaniella</taxon>
    </lineage>
</organism>
<dbReference type="GO" id="GO:0042597">
    <property type="term" value="C:periplasmic space"/>
    <property type="evidence" value="ECO:0007669"/>
    <property type="project" value="UniProtKB-SubCell"/>
</dbReference>
<evidence type="ECO:0000313" key="6">
    <source>
        <dbReference type="Proteomes" id="UP000019805"/>
    </source>
</evidence>
<evidence type="ECO:0000313" key="5">
    <source>
        <dbReference type="EMBL" id="CDM23693.1"/>
    </source>
</evidence>
<keyword evidence="6" id="KW-1185">Reference proteome</keyword>
<reference evidence="5 6" key="1">
    <citation type="journal article" date="2014" name="BMC Microbiol.">
        <title>The oxygen-independent metabolism of cyclic monoterpenes in Castellaniella defragrans 65Phen.</title>
        <authorList>
            <person name="Petasch J."/>
            <person name="Disch E.M."/>
            <person name="Markert S."/>
            <person name="Becher D."/>
            <person name="Schweder T."/>
            <person name="Huttel B."/>
            <person name="Reinhardt R."/>
            <person name="Harder J."/>
        </authorList>
    </citation>
    <scope>NUCLEOTIDE SEQUENCE [LARGE SCALE GENOMIC DNA]</scope>
    <source>
        <strain evidence="5">65Phen</strain>
    </source>
</reference>
<dbReference type="STRING" id="1437824.BN940_06121"/>
<accession>W8WVI5</accession>
<dbReference type="PANTHER" id="PTHR30024">
    <property type="entry name" value="ALIPHATIC SULFONATES-BINDING PROTEIN-RELATED"/>
    <property type="match status" value="1"/>
</dbReference>
<comment type="similarity">
    <text evidence="2">Belongs to the bacterial solute-binding protein SsuA/TauA family.</text>
</comment>
<dbReference type="Proteomes" id="UP000019805">
    <property type="component" value="Chromosome"/>
</dbReference>
<sequence>MSVAKDLAHITVSVAQATDINGMPWKVAQTRGFFEREGIVLDKVLPAEGGGATLHNVIAGNLPFGQVATSSLVNAHMKGAPIKIIAGATQVPFEIGWGVLKDSPIKSVKDLEGKTWGFTNAGSVTEAMSFLVPKYAGLDMKTTKRVATGGVGAGIALLQSGDVDITFFPPLTEKEHAKDLRVVVRANEFVPYYELTMIVSSRNYAEKNPEVARGLLRALQSAIDWIKANPAEAGEMYAASVNVDPEIGKELIQKFIDLDVLSLAFNPKSLAVVEEGLRYTDNIERVNWKDLLTDAYLPEGHKGRMPD</sequence>